<proteinExistence type="predicted"/>
<reference evidence="1 2" key="1">
    <citation type="journal article" date="2020" name="Mol. Plant">
        <title>The Chromosome-Based Rubber Tree Genome Provides New Insights into Spurge Genome Evolution and Rubber Biosynthesis.</title>
        <authorList>
            <person name="Liu J."/>
            <person name="Shi C."/>
            <person name="Shi C.C."/>
            <person name="Li W."/>
            <person name="Zhang Q.J."/>
            <person name="Zhang Y."/>
            <person name="Li K."/>
            <person name="Lu H.F."/>
            <person name="Shi C."/>
            <person name="Zhu S.T."/>
            <person name="Xiao Z.Y."/>
            <person name="Nan H."/>
            <person name="Yue Y."/>
            <person name="Zhu X.G."/>
            <person name="Wu Y."/>
            <person name="Hong X.N."/>
            <person name="Fan G.Y."/>
            <person name="Tong Y."/>
            <person name="Zhang D."/>
            <person name="Mao C.L."/>
            <person name="Liu Y.L."/>
            <person name="Hao S.J."/>
            <person name="Liu W.Q."/>
            <person name="Lv M.Q."/>
            <person name="Zhang H.B."/>
            <person name="Liu Y."/>
            <person name="Hu-Tang G.R."/>
            <person name="Wang J.P."/>
            <person name="Wang J.H."/>
            <person name="Sun Y.H."/>
            <person name="Ni S.B."/>
            <person name="Chen W.B."/>
            <person name="Zhang X.C."/>
            <person name="Jiao Y.N."/>
            <person name="Eichler E.E."/>
            <person name="Li G.H."/>
            <person name="Liu X."/>
            <person name="Gao L.Z."/>
        </authorList>
    </citation>
    <scope>NUCLEOTIDE SEQUENCE [LARGE SCALE GENOMIC DNA]</scope>
    <source>
        <strain evidence="2">cv. GT1</strain>
        <tissue evidence="1">Leaf</tissue>
    </source>
</reference>
<keyword evidence="2" id="KW-1185">Reference proteome</keyword>
<accession>A0A6A6LQF2</accession>
<evidence type="ECO:0000313" key="1">
    <source>
        <dbReference type="EMBL" id="KAF2301849.1"/>
    </source>
</evidence>
<dbReference type="Proteomes" id="UP000467840">
    <property type="component" value="Chromosome 4"/>
</dbReference>
<sequence>MIKPSEILGFRRREASRVSKWIGWSPPPAGWGLQWACASSNLIVGVKSLLDSEREVQLYQIYREGNISADWMAHFGRSLHFGSHSFDDPPQGLSGLLLHDVAGVSYPRKCLM</sequence>
<name>A0A6A6LQF2_HEVBR</name>
<gene>
    <name evidence="1" type="ORF">GH714_029860</name>
</gene>
<comment type="caution">
    <text evidence="1">The sequence shown here is derived from an EMBL/GenBank/DDBJ whole genome shotgun (WGS) entry which is preliminary data.</text>
</comment>
<dbReference type="AlphaFoldDB" id="A0A6A6LQF2"/>
<evidence type="ECO:0000313" key="2">
    <source>
        <dbReference type="Proteomes" id="UP000467840"/>
    </source>
</evidence>
<dbReference type="EMBL" id="JAAGAX010000010">
    <property type="protein sequence ID" value="KAF2301849.1"/>
    <property type="molecule type" value="Genomic_DNA"/>
</dbReference>
<protein>
    <submittedName>
        <fullName evidence="1">Uncharacterized protein</fullName>
    </submittedName>
</protein>
<organism evidence="1 2">
    <name type="scientific">Hevea brasiliensis</name>
    <name type="common">Para rubber tree</name>
    <name type="synonym">Siphonia brasiliensis</name>
    <dbReference type="NCBI Taxonomy" id="3981"/>
    <lineage>
        <taxon>Eukaryota</taxon>
        <taxon>Viridiplantae</taxon>
        <taxon>Streptophyta</taxon>
        <taxon>Embryophyta</taxon>
        <taxon>Tracheophyta</taxon>
        <taxon>Spermatophyta</taxon>
        <taxon>Magnoliopsida</taxon>
        <taxon>eudicotyledons</taxon>
        <taxon>Gunneridae</taxon>
        <taxon>Pentapetalae</taxon>
        <taxon>rosids</taxon>
        <taxon>fabids</taxon>
        <taxon>Malpighiales</taxon>
        <taxon>Euphorbiaceae</taxon>
        <taxon>Crotonoideae</taxon>
        <taxon>Micrandreae</taxon>
        <taxon>Hevea</taxon>
    </lineage>
</organism>